<reference evidence="1 2" key="1">
    <citation type="submission" date="2024-07" db="EMBL/GenBank/DDBJ databases">
        <title>Section-level genome sequencing and comparative genomics of Aspergillus sections Usti and Cavernicolus.</title>
        <authorList>
            <consortium name="Lawrence Berkeley National Laboratory"/>
            <person name="Nybo J.L."/>
            <person name="Vesth T.C."/>
            <person name="Theobald S."/>
            <person name="Frisvad J.C."/>
            <person name="Larsen T.O."/>
            <person name="Kjaerboelling I."/>
            <person name="Rothschild-Mancinelli K."/>
            <person name="Lyhne E.K."/>
            <person name="Kogle M.E."/>
            <person name="Barry K."/>
            <person name="Clum A."/>
            <person name="Na H."/>
            <person name="Ledsgaard L."/>
            <person name="Lin J."/>
            <person name="Lipzen A."/>
            <person name="Kuo A."/>
            <person name="Riley R."/>
            <person name="Mondo S."/>
            <person name="LaButti K."/>
            <person name="Haridas S."/>
            <person name="Pangalinan J."/>
            <person name="Salamov A.A."/>
            <person name="Simmons B.A."/>
            <person name="Magnuson J.K."/>
            <person name="Chen J."/>
            <person name="Drula E."/>
            <person name="Henrissat B."/>
            <person name="Wiebenga A."/>
            <person name="Lubbers R.J."/>
            <person name="Gomes A.C."/>
            <person name="Makela M.R."/>
            <person name="Stajich J."/>
            <person name="Grigoriev I.V."/>
            <person name="Mortensen U.H."/>
            <person name="De vries R.P."/>
            <person name="Baker S.E."/>
            <person name="Andersen M.R."/>
        </authorList>
    </citation>
    <scope>NUCLEOTIDE SEQUENCE [LARGE SCALE GENOMIC DNA]</scope>
    <source>
        <strain evidence="1 2">CBS 600.67</strain>
    </source>
</reference>
<organism evidence="1 2">
    <name type="scientific">Aspergillus cavernicola</name>
    <dbReference type="NCBI Taxonomy" id="176166"/>
    <lineage>
        <taxon>Eukaryota</taxon>
        <taxon>Fungi</taxon>
        <taxon>Dikarya</taxon>
        <taxon>Ascomycota</taxon>
        <taxon>Pezizomycotina</taxon>
        <taxon>Eurotiomycetes</taxon>
        <taxon>Eurotiomycetidae</taxon>
        <taxon>Eurotiales</taxon>
        <taxon>Aspergillaceae</taxon>
        <taxon>Aspergillus</taxon>
        <taxon>Aspergillus subgen. Nidulantes</taxon>
    </lineage>
</organism>
<keyword evidence="2" id="KW-1185">Reference proteome</keyword>
<dbReference type="Proteomes" id="UP001610335">
    <property type="component" value="Unassembled WGS sequence"/>
</dbReference>
<name>A0ABR4HU84_9EURO</name>
<sequence length="232" mass="27550">MRCIERIFRMIGWTEDQIYRAKLWWNNLKIRLLPEAYYRLSWEYVEWKNDELKRAYAILQRMQQLSQEGGDEVYIYNLHPDIPSMVTSINHTDQHTFTDEDRRQDLRRLRAEICKLQKGLVTGWSNAPDNAVTWIYRKYWWAYKDGRTRIWNHRRQKCADGDGCCACARTCGCCEKVLYEYWSRDYRNQGRGLENTGSLQKVYGHCTAECACCVITHGVYEPGFIAEGRSNS</sequence>
<evidence type="ECO:0000313" key="2">
    <source>
        <dbReference type="Proteomes" id="UP001610335"/>
    </source>
</evidence>
<accession>A0ABR4HU84</accession>
<evidence type="ECO:0000313" key="1">
    <source>
        <dbReference type="EMBL" id="KAL2818981.1"/>
    </source>
</evidence>
<dbReference type="EMBL" id="JBFXLS010000080">
    <property type="protein sequence ID" value="KAL2818981.1"/>
    <property type="molecule type" value="Genomic_DNA"/>
</dbReference>
<comment type="caution">
    <text evidence="1">The sequence shown here is derived from an EMBL/GenBank/DDBJ whole genome shotgun (WGS) entry which is preliminary data.</text>
</comment>
<protein>
    <submittedName>
        <fullName evidence="1">Uncharacterized protein</fullName>
    </submittedName>
</protein>
<gene>
    <name evidence="1" type="ORF">BDW59DRAFT_151718</name>
</gene>
<proteinExistence type="predicted"/>